<evidence type="ECO:0000256" key="1">
    <source>
        <dbReference type="ARBA" id="ARBA00022737"/>
    </source>
</evidence>
<protein>
    <submittedName>
        <fullName evidence="5">Disease resistance protein (CC-NBS-LRR class) family</fullName>
    </submittedName>
</protein>
<evidence type="ECO:0000259" key="4">
    <source>
        <dbReference type="Pfam" id="PF23598"/>
    </source>
</evidence>
<dbReference type="InterPro" id="IPR055414">
    <property type="entry name" value="LRR_R13L4/SHOC2-like"/>
</dbReference>
<comment type="caution">
    <text evidence="5">The sequence shown here is derived from an EMBL/GenBank/DDBJ whole genome shotgun (WGS) entry which is preliminary data.</text>
</comment>
<dbReference type="SUPFAM" id="SSF52540">
    <property type="entry name" value="P-loop containing nucleoside triphosphate hydrolases"/>
    <property type="match status" value="1"/>
</dbReference>
<dbReference type="Pfam" id="PF00931">
    <property type="entry name" value="NB-ARC"/>
    <property type="match status" value="1"/>
</dbReference>
<accession>A0AAV8GCR5</accession>
<gene>
    <name evidence="5" type="ORF">LUZ62_052711</name>
</gene>
<dbReference type="Pfam" id="PF23598">
    <property type="entry name" value="LRR_14"/>
    <property type="match status" value="1"/>
</dbReference>
<proteinExistence type="predicted"/>
<dbReference type="EMBL" id="JAMFTS010000002">
    <property type="protein sequence ID" value="KAJ4801465.1"/>
    <property type="molecule type" value="Genomic_DNA"/>
</dbReference>
<dbReference type="SUPFAM" id="SSF52058">
    <property type="entry name" value="L domain-like"/>
    <property type="match status" value="1"/>
</dbReference>
<keyword evidence="2" id="KW-0611">Plant defense</keyword>
<dbReference type="InterPro" id="IPR036388">
    <property type="entry name" value="WH-like_DNA-bd_sf"/>
</dbReference>
<dbReference type="Gene3D" id="3.40.50.300">
    <property type="entry name" value="P-loop containing nucleotide triphosphate hydrolases"/>
    <property type="match status" value="1"/>
</dbReference>
<name>A0AAV8GCR5_9POAL</name>
<dbReference type="AlphaFoldDB" id="A0AAV8GCR5"/>
<dbReference type="GO" id="GO:0043531">
    <property type="term" value="F:ADP binding"/>
    <property type="evidence" value="ECO:0007669"/>
    <property type="project" value="InterPro"/>
</dbReference>
<dbReference type="InterPro" id="IPR002182">
    <property type="entry name" value="NB-ARC"/>
</dbReference>
<sequence>MAAGPKPTSSKSPLVGFEADMNKIMNAMLDSSVQELSVVAIVGPRNVGKTYLAKEIYTSAEVQRHFDVHVWLPMARFAYSAIEDMREQLSIEDEADISNFLRGKRYCVVTDDLNVDDDSDGEIWCDILRELPDNNNGSRVLVTRRLFLYRGWWPRWDNSTLPKLQYEVGPRCNKESIEMLLQVVFPKDPWDGCPAGEVDDLAMKFVRKCKGLPWPLRFLGGLLSQLPWKEVLDKIEALQAAGESFVKFAMRYRDLLDYHYEHKAAFLYFLAFPEGAEIHAKSLFRMLEAEDKDLSYQSGKVILKDLAERSMIEVTKRYSDSSIKCCRLHDPFLRLLAIHEAKERRFVRADNSSIVNLFDARVEFSSNMVKLNHKFGGKLMDVAQLADASCIFNFSENFPLESPLMSHRVLKIDDTKNNVDVVREINKRGELKYCDLSNLRFLPPLNELLKMKSLESLTTLDVGGTPIETLPDPINSPNLTTLLLRNTKVHEIPISFKKLKYLDVRDTFVRSLPDSLWNNRQLQSVLASDALQHLNGPPSSADLSSLSVLKTVHVSNKWGKKLPKFKYLKKLGLSYFKNALSPYKALNWDIITGLLSKMRELSSLKIQGSDVPPEIIDLQTCPSYQNNLEKLSVGGSYSLFSLSSIQIPLMLITLTLENFEFEEDPMPTLGKLRFLTTLWLRWLLYSKQDKKMICTNGEFPQLETLQLCHICGLEDWSVEEGSLRKITHVVIERCKALKDLSRPLVVSRGTPLKELHLHAMPPGFTTKFSHLPFVKITGN</sequence>
<reference evidence="5" key="1">
    <citation type="submission" date="2022-08" db="EMBL/GenBank/DDBJ databases">
        <authorList>
            <person name="Marques A."/>
        </authorList>
    </citation>
    <scope>NUCLEOTIDE SEQUENCE</scope>
    <source>
        <strain evidence="5">RhyPub2mFocal</strain>
        <tissue evidence="5">Leaves</tissue>
    </source>
</reference>
<evidence type="ECO:0000313" key="6">
    <source>
        <dbReference type="Proteomes" id="UP001140206"/>
    </source>
</evidence>
<dbReference type="PRINTS" id="PR00364">
    <property type="entry name" value="DISEASERSIST"/>
</dbReference>
<dbReference type="InterPro" id="IPR044974">
    <property type="entry name" value="Disease_R_plants"/>
</dbReference>
<dbReference type="PANTHER" id="PTHR23155:SF1205">
    <property type="entry name" value="DISEASE RESISTANCE PROTEIN RPM1"/>
    <property type="match status" value="1"/>
</dbReference>
<dbReference type="GO" id="GO:0051707">
    <property type="term" value="P:response to other organism"/>
    <property type="evidence" value="ECO:0007669"/>
    <property type="project" value="UniProtKB-ARBA"/>
</dbReference>
<dbReference type="GO" id="GO:0006952">
    <property type="term" value="P:defense response"/>
    <property type="evidence" value="ECO:0007669"/>
    <property type="project" value="UniProtKB-KW"/>
</dbReference>
<dbReference type="InterPro" id="IPR032675">
    <property type="entry name" value="LRR_dom_sf"/>
</dbReference>
<feature type="domain" description="Disease resistance R13L4/SHOC-2-like LRR" evidence="4">
    <location>
        <begin position="480"/>
        <end position="732"/>
    </location>
</feature>
<keyword evidence="1" id="KW-0677">Repeat</keyword>
<dbReference type="PANTHER" id="PTHR23155">
    <property type="entry name" value="DISEASE RESISTANCE PROTEIN RP"/>
    <property type="match status" value="1"/>
</dbReference>
<dbReference type="Gene3D" id="3.80.10.10">
    <property type="entry name" value="Ribonuclease Inhibitor"/>
    <property type="match status" value="2"/>
</dbReference>
<dbReference type="InterPro" id="IPR027417">
    <property type="entry name" value="P-loop_NTPase"/>
</dbReference>
<organism evidence="5 6">
    <name type="scientific">Rhynchospora pubera</name>
    <dbReference type="NCBI Taxonomy" id="906938"/>
    <lineage>
        <taxon>Eukaryota</taxon>
        <taxon>Viridiplantae</taxon>
        <taxon>Streptophyta</taxon>
        <taxon>Embryophyta</taxon>
        <taxon>Tracheophyta</taxon>
        <taxon>Spermatophyta</taxon>
        <taxon>Magnoliopsida</taxon>
        <taxon>Liliopsida</taxon>
        <taxon>Poales</taxon>
        <taxon>Cyperaceae</taxon>
        <taxon>Cyperoideae</taxon>
        <taxon>Rhynchosporeae</taxon>
        <taxon>Rhynchospora</taxon>
    </lineage>
</organism>
<evidence type="ECO:0000256" key="2">
    <source>
        <dbReference type="ARBA" id="ARBA00022821"/>
    </source>
</evidence>
<feature type="domain" description="NB-ARC" evidence="3">
    <location>
        <begin position="18"/>
        <end position="145"/>
    </location>
</feature>
<keyword evidence="6" id="KW-1185">Reference proteome</keyword>
<dbReference type="Gene3D" id="1.10.10.10">
    <property type="entry name" value="Winged helix-like DNA-binding domain superfamily/Winged helix DNA-binding domain"/>
    <property type="match status" value="1"/>
</dbReference>
<evidence type="ECO:0000313" key="5">
    <source>
        <dbReference type="EMBL" id="KAJ4801465.1"/>
    </source>
</evidence>
<dbReference type="Proteomes" id="UP001140206">
    <property type="component" value="Chromosome 2"/>
</dbReference>
<evidence type="ECO:0000259" key="3">
    <source>
        <dbReference type="Pfam" id="PF00931"/>
    </source>
</evidence>